<dbReference type="Proteomes" id="UP000191554">
    <property type="component" value="Unassembled WGS sequence"/>
</dbReference>
<evidence type="ECO:0000313" key="2">
    <source>
        <dbReference type="Proteomes" id="UP000191554"/>
    </source>
</evidence>
<accession>A0A1V4SRC4</accession>
<gene>
    <name evidence="1" type="ORF">CLHUN_04700</name>
</gene>
<protein>
    <submittedName>
        <fullName evidence="1">Uncharacterized protein</fullName>
    </submittedName>
</protein>
<evidence type="ECO:0000313" key="1">
    <source>
        <dbReference type="EMBL" id="OPX45995.1"/>
    </source>
</evidence>
<comment type="caution">
    <text evidence="1">The sequence shown here is derived from an EMBL/GenBank/DDBJ whole genome shotgun (WGS) entry which is preliminary data.</text>
</comment>
<reference evidence="1 2" key="1">
    <citation type="submission" date="2017-03" db="EMBL/GenBank/DDBJ databases">
        <title>Genome sequence of Clostridium hungatei DSM 14427.</title>
        <authorList>
            <person name="Poehlein A."/>
            <person name="Daniel R."/>
        </authorList>
    </citation>
    <scope>NUCLEOTIDE SEQUENCE [LARGE SCALE GENOMIC DNA]</scope>
    <source>
        <strain evidence="1 2">DSM 14427</strain>
    </source>
</reference>
<dbReference type="AlphaFoldDB" id="A0A1V4SRC4"/>
<name>A0A1V4SRC4_RUMHU</name>
<sequence length="57" mass="6661">MSEQKKLTIEDEIKNLSLNVKGRTHEHTFNIKRYSANRATEQYRKRLPKILTGGEMG</sequence>
<keyword evidence="2" id="KW-1185">Reference proteome</keyword>
<proteinExistence type="predicted"/>
<dbReference type="EMBL" id="MZGX01000002">
    <property type="protein sequence ID" value="OPX45995.1"/>
    <property type="molecule type" value="Genomic_DNA"/>
</dbReference>
<organism evidence="1 2">
    <name type="scientific">Ruminiclostridium hungatei</name>
    <name type="common">Clostridium hungatei</name>
    <dbReference type="NCBI Taxonomy" id="48256"/>
    <lineage>
        <taxon>Bacteria</taxon>
        <taxon>Bacillati</taxon>
        <taxon>Bacillota</taxon>
        <taxon>Clostridia</taxon>
        <taxon>Eubacteriales</taxon>
        <taxon>Oscillospiraceae</taxon>
        <taxon>Ruminiclostridium</taxon>
    </lineage>
</organism>